<evidence type="ECO:0000256" key="5">
    <source>
        <dbReference type="ARBA" id="ARBA00029505"/>
    </source>
</evidence>
<reference evidence="9 10" key="1">
    <citation type="submission" date="2018-01" db="EMBL/GenBank/DDBJ databases">
        <title>Comparison of the Chinese Bamboo Partridge and Red Junglefowl genome sequences highlights the importance of demography in genome evolution.</title>
        <authorList>
            <person name="Tiley G.P."/>
            <person name="Kimball R.T."/>
            <person name="Braun E.L."/>
            <person name="Burleigh J.G."/>
        </authorList>
    </citation>
    <scope>NUCLEOTIDE SEQUENCE [LARGE SCALE GENOMIC DNA]</scope>
    <source>
        <strain evidence="9">RTK389</strain>
        <tissue evidence="9">Blood</tissue>
    </source>
</reference>
<dbReference type="InterPro" id="IPR004827">
    <property type="entry name" value="bZIP"/>
</dbReference>
<dbReference type="PROSITE" id="PS00036">
    <property type="entry name" value="BZIP_BASIC"/>
    <property type="match status" value="1"/>
</dbReference>
<dbReference type="PANTHER" id="PTHR11462:SF37">
    <property type="entry name" value="TRANSCRIPTION FACTOR JUNB"/>
    <property type="match status" value="1"/>
</dbReference>
<dbReference type="EMBL" id="PPHD01097607">
    <property type="protein sequence ID" value="POI19636.1"/>
    <property type="molecule type" value="Genomic_DNA"/>
</dbReference>
<keyword evidence="4" id="KW-0804">Transcription</keyword>
<keyword evidence="7" id="KW-0175">Coiled coil</keyword>
<dbReference type="PROSITE" id="PS50217">
    <property type="entry name" value="BZIP"/>
    <property type="match status" value="1"/>
</dbReference>
<dbReference type="GO" id="GO:0042127">
    <property type="term" value="P:regulation of cell population proliferation"/>
    <property type="evidence" value="ECO:0007669"/>
    <property type="project" value="TreeGrafter"/>
</dbReference>
<dbReference type="InterPro" id="IPR050946">
    <property type="entry name" value="AP-1_TF_bZIP"/>
</dbReference>
<organism evidence="9 10">
    <name type="scientific">Bambusicola thoracicus</name>
    <name type="common">Chinese bamboo-partridge</name>
    <name type="synonym">Perdix thoracica</name>
    <dbReference type="NCBI Taxonomy" id="9083"/>
    <lineage>
        <taxon>Eukaryota</taxon>
        <taxon>Metazoa</taxon>
        <taxon>Chordata</taxon>
        <taxon>Craniata</taxon>
        <taxon>Vertebrata</taxon>
        <taxon>Euteleostomi</taxon>
        <taxon>Archelosauria</taxon>
        <taxon>Archosauria</taxon>
        <taxon>Dinosauria</taxon>
        <taxon>Saurischia</taxon>
        <taxon>Theropoda</taxon>
        <taxon>Coelurosauria</taxon>
        <taxon>Aves</taxon>
        <taxon>Neognathae</taxon>
        <taxon>Galloanserae</taxon>
        <taxon>Galliformes</taxon>
        <taxon>Phasianidae</taxon>
        <taxon>Perdicinae</taxon>
        <taxon>Bambusicola</taxon>
    </lineage>
</organism>
<proteinExistence type="inferred from homology"/>
<dbReference type="PRINTS" id="PR00043">
    <property type="entry name" value="LEUZIPPRJUN"/>
</dbReference>
<dbReference type="Gene3D" id="1.20.5.170">
    <property type="match status" value="1"/>
</dbReference>
<gene>
    <name evidence="9" type="ORF">CIB84_016619</name>
</gene>
<feature type="non-terminal residue" evidence="9">
    <location>
        <position position="1"/>
    </location>
</feature>
<dbReference type="PANTHER" id="PTHR11462">
    <property type="entry name" value="JUN TRANSCRIPTION FACTOR-RELATED"/>
    <property type="match status" value="1"/>
</dbReference>
<evidence type="ECO:0000256" key="1">
    <source>
        <dbReference type="ARBA" id="ARBA00006882"/>
    </source>
</evidence>
<feature type="coiled-coil region" evidence="7">
    <location>
        <begin position="11"/>
        <end position="51"/>
    </location>
</feature>
<comment type="caution">
    <text evidence="9">The sequence shown here is derived from an EMBL/GenBank/DDBJ whole genome shotgun (WGS) entry which is preliminary data.</text>
</comment>
<sequence length="84" mass="9332">TESPERLQAERRRLRNRLAASRCRRRKLERIARLEQRVRGLRAQNAALAAAAAGLRAQVRRLRGSVRDHAGSGCPLPHGAALGF</sequence>
<protein>
    <recommendedName>
        <fullName evidence="5">Transcription factor JunB</fullName>
    </recommendedName>
    <alternativeName>
        <fullName evidence="6">Transcription factor AP-1 subunit JunB</fullName>
    </alternativeName>
</protein>
<dbReference type="InterPro" id="IPR002112">
    <property type="entry name" value="Leuzip_Jun"/>
</dbReference>
<dbReference type="SMART" id="SM00338">
    <property type="entry name" value="BRLZ"/>
    <property type="match status" value="1"/>
</dbReference>
<comment type="similarity">
    <text evidence="1">Belongs to the bZIP family. Jun subfamily.</text>
</comment>
<evidence type="ECO:0000313" key="9">
    <source>
        <dbReference type="EMBL" id="POI19636.1"/>
    </source>
</evidence>
<dbReference type="GO" id="GO:0000978">
    <property type="term" value="F:RNA polymerase II cis-regulatory region sequence-specific DNA binding"/>
    <property type="evidence" value="ECO:0007669"/>
    <property type="project" value="TreeGrafter"/>
</dbReference>
<dbReference type="GO" id="GO:0005667">
    <property type="term" value="C:transcription regulator complex"/>
    <property type="evidence" value="ECO:0007669"/>
    <property type="project" value="TreeGrafter"/>
</dbReference>
<evidence type="ECO:0000256" key="6">
    <source>
        <dbReference type="ARBA" id="ARBA00030588"/>
    </source>
</evidence>
<dbReference type="AlphaFoldDB" id="A0A2P4S687"/>
<keyword evidence="3" id="KW-0238">DNA-binding</keyword>
<evidence type="ECO:0000256" key="7">
    <source>
        <dbReference type="SAM" id="Coils"/>
    </source>
</evidence>
<evidence type="ECO:0000259" key="8">
    <source>
        <dbReference type="PROSITE" id="PS50217"/>
    </source>
</evidence>
<evidence type="ECO:0000256" key="4">
    <source>
        <dbReference type="ARBA" id="ARBA00023163"/>
    </source>
</evidence>
<dbReference type="GO" id="GO:0051726">
    <property type="term" value="P:regulation of cell cycle"/>
    <property type="evidence" value="ECO:0007669"/>
    <property type="project" value="TreeGrafter"/>
</dbReference>
<accession>A0A2P4S687</accession>
<dbReference type="Pfam" id="PF00170">
    <property type="entry name" value="bZIP_1"/>
    <property type="match status" value="1"/>
</dbReference>
<evidence type="ECO:0000256" key="3">
    <source>
        <dbReference type="ARBA" id="ARBA00023125"/>
    </source>
</evidence>
<dbReference type="Proteomes" id="UP000237246">
    <property type="component" value="Unassembled WGS sequence"/>
</dbReference>
<keyword evidence="2" id="KW-0805">Transcription regulation</keyword>
<dbReference type="InterPro" id="IPR046347">
    <property type="entry name" value="bZIP_sf"/>
</dbReference>
<keyword evidence="10" id="KW-1185">Reference proteome</keyword>
<dbReference type="GO" id="GO:0000981">
    <property type="term" value="F:DNA-binding transcription factor activity, RNA polymerase II-specific"/>
    <property type="evidence" value="ECO:0007669"/>
    <property type="project" value="TreeGrafter"/>
</dbReference>
<feature type="domain" description="BZIP" evidence="8">
    <location>
        <begin position="6"/>
        <end position="69"/>
    </location>
</feature>
<evidence type="ECO:0000313" key="10">
    <source>
        <dbReference type="Proteomes" id="UP000237246"/>
    </source>
</evidence>
<dbReference type="SUPFAM" id="SSF57959">
    <property type="entry name" value="Leucine zipper domain"/>
    <property type="match status" value="1"/>
</dbReference>
<name>A0A2P4S687_BAMTH</name>
<evidence type="ECO:0000256" key="2">
    <source>
        <dbReference type="ARBA" id="ARBA00023015"/>
    </source>
</evidence>